<keyword evidence="1" id="KW-0489">Methyltransferase</keyword>
<evidence type="ECO:0000256" key="3">
    <source>
        <dbReference type="ARBA" id="ARBA00022691"/>
    </source>
</evidence>
<evidence type="ECO:0000313" key="4">
    <source>
        <dbReference type="EMBL" id="CCH74992.1"/>
    </source>
</evidence>
<dbReference type="EMBL" id="CAJA01000445">
    <property type="protein sequence ID" value="CCH74992.1"/>
    <property type="molecule type" value="Genomic_DNA"/>
</dbReference>
<dbReference type="AlphaFoldDB" id="W6K0L5"/>
<evidence type="ECO:0000256" key="2">
    <source>
        <dbReference type="ARBA" id="ARBA00022679"/>
    </source>
</evidence>
<dbReference type="PROSITE" id="PS51681">
    <property type="entry name" value="SAM_MT_NNMT_PNMT_TEMT"/>
    <property type="match status" value="1"/>
</dbReference>
<dbReference type="GO" id="GO:0032259">
    <property type="term" value="P:methylation"/>
    <property type="evidence" value="ECO:0007669"/>
    <property type="project" value="UniProtKB-KW"/>
</dbReference>
<dbReference type="Proteomes" id="UP000035763">
    <property type="component" value="Unassembled WGS sequence"/>
</dbReference>
<dbReference type="InterPro" id="IPR029063">
    <property type="entry name" value="SAM-dependent_MTases_sf"/>
</dbReference>
<evidence type="ECO:0000313" key="5">
    <source>
        <dbReference type="Proteomes" id="UP000035763"/>
    </source>
</evidence>
<proteinExistence type="predicted"/>
<organism evidence="4 5">
    <name type="scientific">Nostocoides australiense Ben110</name>
    <dbReference type="NCBI Taxonomy" id="1193182"/>
    <lineage>
        <taxon>Bacteria</taxon>
        <taxon>Bacillati</taxon>
        <taxon>Actinomycetota</taxon>
        <taxon>Actinomycetes</taxon>
        <taxon>Micrococcales</taxon>
        <taxon>Intrasporangiaceae</taxon>
        <taxon>Nostocoides</taxon>
    </lineage>
</organism>
<dbReference type="Gene3D" id="3.40.50.150">
    <property type="entry name" value="Vaccinia Virus protein VP39"/>
    <property type="match status" value="1"/>
</dbReference>
<protein>
    <submittedName>
        <fullName evidence="4">Uncharacterized protein</fullName>
    </submittedName>
</protein>
<keyword evidence="2" id="KW-0808">Transferase</keyword>
<sequence length="66" mass="7368">MSRPRPPRRCPTSSGRSGHVFAVADVADEIDLAEHLPANRAQVRGWLDAAPGAHDWRPFVRHTLRC</sequence>
<keyword evidence="5" id="KW-1185">Reference proteome</keyword>
<comment type="caution">
    <text evidence="4">The sequence shown here is derived from an EMBL/GenBank/DDBJ whole genome shotgun (WGS) entry which is preliminary data.</text>
</comment>
<keyword evidence="3" id="KW-0949">S-adenosyl-L-methionine</keyword>
<evidence type="ECO:0000256" key="1">
    <source>
        <dbReference type="ARBA" id="ARBA00022603"/>
    </source>
</evidence>
<dbReference type="RefSeq" id="WP_407667952.1">
    <property type="nucleotide sequence ID" value="NZ_HG764815.1"/>
</dbReference>
<name>W6K0L5_9MICO</name>
<accession>W6K0L5</accession>
<gene>
    <name evidence="4" type="ORF">BN11_50013</name>
</gene>
<reference evidence="4 5" key="1">
    <citation type="journal article" date="2013" name="ISME J.">
        <title>A metabolic model for members of the genus Tetrasphaera involved in enhanced biological phosphorus removal.</title>
        <authorList>
            <person name="Kristiansen R."/>
            <person name="Nguyen H.T.T."/>
            <person name="Saunders A.M."/>
            <person name="Nielsen J.L."/>
            <person name="Wimmer R."/>
            <person name="Le V.Q."/>
            <person name="McIlroy S.J."/>
            <person name="Petrovski S."/>
            <person name="Seviour R.J."/>
            <person name="Calteau A."/>
            <person name="Nielsen K.L."/>
            <person name="Nielsen P.H."/>
        </authorList>
    </citation>
    <scope>NUCLEOTIDE SEQUENCE [LARGE SCALE GENOMIC DNA]</scope>
    <source>
        <strain evidence="4 5">Ben110</strain>
    </source>
</reference>
<dbReference type="Pfam" id="PF01234">
    <property type="entry name" value="NNMT_PNMT_TEMT"/>
    <property type="match status" value="1"/>
</dbReference>
<dbReference type="InterPro" id="IPR000940">
    <property type="entry name" value="NNMT_TEMT_trans"/>
</dbReference>
<dbReference type="GO" id="GO:0008168">
    <property type="term" value="F:methyltransferase activity"/>
    <property type="evidence" value="ECO:0007669"/>
    <property type="project" value="UniProtKB-KW"/>
</dbReference>